<dbReference type="InterPro" id="IPR002938">
    <property type="entry name" value="FAD-bd"/>
</dbReference>
<dbReference type="PANTHER" id="PTHR42685:SF19">
    <property type="entry name" value="POSSIBLE OXIDOREDUCTASE"/>
    <property type="match status" value="1"/>
</dbReference>
<dbReference type="Proteomes" id="UP000199012">
    <property type="component" value="Unassembled WGS sequence"/>
</dbReference>
<dbReference type="Gene3D" id="3.50.50.60">
    <property type="entry name" value="FAD/NAD(P)-binding domain"/>
    <property type="match status" value="1"/>
</dbReference>
<dbReference type="PANTHER" id="PTHR42685">
    <property type="entry name" value="GERANYLGERANYL DIPHOSPHATE REDUCTASE"/>
    <property type="match status" value="1"/>
</dbReference>
<keyword evidence="3" id="KW-1185">Reference proteome</keyword>
<evidence type="ECO:0000313" key="2">
    <source>
        <dbReference type="EMBL" id="SFA71053.1"/>
    </source>
</evidence>
<dbReference type="STRING" id="988821.SAMN05421867_101145"/>
<dbReference type="InterPro" id="IPR050407">
    <property type="entry name" value="Geranylgeranyl_reductase"/>
</dbReference>
<organism evidence="2 3">
    <name type="scientific">Cellulomonas marina</name>
    <dbReference type="NCBI Taxonomy" id="988821"/>
    <lineage>
        <taxon>Bacteria</taxon>
        <taxon>Bacillati</taxon>
        <taxon>Actinomycetota</taxon>
        <taxon>Actinomycetes</taxon>
        <taxon>Micrococcales</taxon>
        <taxon>Cellulomonadaceae</taxon>
        <taxon>Cellulomonas</taxon>
    </lineage>
</organism>
<evidence type="ECO:0000313" key="3">
    <source>
        <dbReference type="Proteomes" id="UP000199012"/>
    </source>
</evidence>
<dbReference type="Pfam" id="PF01494">
    <property type="entry name" value="FAD_binding_3"/>
    <property type="match status" value="1"/>
</dbReference>
<dbReference type="InterPro" id="IPR036188">
    <property type="entry name" value="FAD/NAD-bd_sf"/>
</dbReference>
<dbReference type="EMBL" id="FOKA01000001">
    <property type="protein sequence ID" value="SFA71053.1"/>
    <property type="molecule type" value="Genomic_DNA"/>
</dbReference>
<protein>
    <submittedName>
        <fullName evidence="2">Dehydrogenase (Flavoprotein)</fullName>
    </submittedName>
</protein>
<reference evidence="2 3" key="1">
    <citation type="submission" date="2016-10" db="EMBL/GenBank/DDBJ databases">
        <authorList>
            <person name="de Groot N.N."/>
        </authorList>
    </citation>
    <scope>NUCLEOTIDE SEQUENCE [LARGE SCALE GENOMIC DNA]</scope>
    <source>
        <strain evidence="2 3">CGMCC 4.6945</strain>
    </source>
</reference>
<accession>A0A1I0V4M4</accession>
<dbReference type="RefSeq" id="WP_090029847.1">
    <property type="nucleotide sequence ID" value="NZ_BONM01000005.1"/>
</dbReference>
<evidence type="ECO:0000259" key="1">
    <source>
        <dbReference type="Pfam" id="PF01494"/>
    </source>
</evidence>
<dbReference type="PRINTS" id="PR00420">
    <property type="entry name" value="RNGMNOXGNASE"/>
</dbReference>
<name>A0A1I0V4M4_9CELL</name>
<sequence>MTAGGADVDVLVVGGGPVGLAAAVEARTAGLTALVVEPRGTPVDKACGEGLMPGAVDALARLGVDPPGRPLAGIAYVRGDLRAEHRFRGPSGRGVRRTTLHAALAARAADMGVERSDGRVTAVEQDATGVVAAGVRARWLLACDGLHSTVRRLTGLEGPAASGRSRRSRRRYGVRRHYRRAPWTDLVEVHWADDVEAYVTPVADDLVGVALLGPAPLDLDRALAAMPALAGRLAGAEVDGPDRGAGPLRQGTRARTAGRVLLVGDASGYVDALTGEGLRLGFAQAAAAVAHLGDPAGYERAWAAATRDYRLLTGTLVAVATSPLRPALVPAAVRLPPVFAAAVERLAR</sequence>
<dbReference type="SUPFAM" id="SSF51905">
    <property type="entry name" value="FAD/NAD(P)-binding domain"/>
    <property type="match status" value="1"/>
</dbReference>
<dbReference type="AlphaFoldDB" id="A0A1I0V4M4"/>
<dbReference type="OrthoDB" id="113955at2"/>
<proteinExistence type="predicted"/>
<dbReference type="GO" id="GO:0071949">
    <property type="term" value="F:FAD binding"/>
    <property type="evidence" value="ECO:0007669"/>
    <property type="project" value="InterPro"/>
</dbReference>
<gene>
    <name evidence="2" type="ORF">SAMN05421867_101145</name>
</gene>
<feature type="domain" description="FAD-binding" evidence="1">
    <location>
        <begin position="7"/>
        <end position="159"/>
    </location>
</feature>